<dbReference type="Pfam" id="PF00903">
    <property type="entry name" value="Glyoxalase"/>
    <property type="match status" value="1"/>
</dbReference>
<dbReference type="InterPro" id="IPR029068">
    <property type="entry name" value="Glyas_Bleomycin-R_OHBP_Dase"/>
</dbReference>
<accession>A0A382CFF6</accession>
<evidence type="ECO:0000259" key="1">
    <source>
        <dbReference type="Pfam" id="PF00903"/>
    </source>
</evidence>
<dbReference type="EMBL" id="UINC01034267">
    <property type="protein sequence ID" value="SVB24835.1"/>
    <property type="molecule type" value="Genomic_DNA"/>
</dbReference>
<sequence length="34" mass="4106">MIQTFGLSHIQIAVRDLEKSVRFYQEIFWHEGII</sequence>
<name>A0A382CFF6_9ZZZZ</name>
<dbReference type="Gene3D" id="3.10.180.10">
    <property type="entry name" value="2,3-Dihydroxybiphenyl 1,2-Dioxygenase, domain 1"/>
    <property type="match status" value="1"/>
</dbReference>
<dbReference type="InterPro" id="IPR004360">
    <property type="entry name" value="Glyas_Fos-R_dOase_dom"/>
</dbReference>
<protein>
    <recommendedName>
        <fullName evidence="1">Glyoxalase/fosfomycin resistance/dioxygenase domain-containing protein</fullName>
    </recommendedName>
</protein>
<proteinExistence type="predicted"/>
<gene>
    <name evidence="2" type="ORF">METZ01_LOCUS177689</name>
</gene>
<organism evidence="2">
    <name type="scientific">marine metagenome</name>
    <dbReference type="NCBI Taxonomy" id="408172"/>
    <lineage>
        <taxon>unclassified sequences</taxon>
        <taxon>metagenomes</taxon>
        <taxon>ecological metagenomes</taxon>
    </lineage>
</organism>
<evidence type="ECO:0000313" key="2">
    <source>
        <dbReference type="EMBL" id="SVB24835.1"/>
    </source>
</evidence>
<feature type="domain" description="Glyoxalase/fosfomycin resistance/dioxygenase" evidence="1">
    <location>
        <begin position="6"/>
        <end position="28"/>
    </location>
</feature>
<dbReference type="SUPFAM" id="SSF54593">
    <property type="entry name" value="Glyoxalase/Bleomycin resistance protein/Dihydroxybiphenyl dioxygenase"/>
    <property type="match status" value="1"/>
</dbReference>
<dbReference type="AlphaFoldDB" id="A0A382CFF6"/>
<reference evidence="2" key="1">
    <citation type="submission" date="2018-05" db="EMBL/GenBank/DDBJ databases">
        <authorList>
            <person name="Lanie J.A."/>
            <person name="Ng W.-L."/>
            <person name="Kazmierczak K.M."/>
            <person name="Andrzejewski T.M."/>
            <person name="Davidsen T.M."/>
            <person name="Wayne K.J."/>
            <person name="Tettelin H."/>
            <person name="Glass J.I."/>
            <person name="Rusch D."/>
            <person name="Podicherti R."/>
            <person name="Tsui H.-C.T."/>
            <person name="Winkler M.E."/>
        </authorList>
    </citation>
    <scope>NUCLEOTIDE SEQUENCE</scope>
</reference>